<organism evidence="3">
    <name type="scientific">Sexangularia sp. CB-2014</name>
    <dbReference type="NCBI Taxonomy" id="1486929"/>
    <lineage>
        <taxon>Eukaryota</taxon>
        <taxon>Amoebozoa</taxon>
        <taxon>Tubulinea</taxon>
        <taxon>Elardia</taxon>
        <taxon>Arcellinida</taxon>
        <taxon>Arcellinida incertae sedis</taxon>
        <taxon>Sexangularia</taxon>
    </lineage>
</organism>
<dbReference type="PANTHER" id="PTHR10157:SF23">
    <property type="entry name" value="MOXD1 HOMOLOG 1"/>
    <property type="match status" value="1"/>
</dbReference>
<dbReference type="InterPro" id="IPR014784">
    <property type="entry name" value="Cu2_ascorb_mOase-like_C"/>
</dbReference>
<dbReference type="InterPro" id="IPR045266">
    <property type="entry name" value="DOH_DOMON"/>
</dbReference>
<keyword evidence="1" id="KW-1015">Disulfide bond</keyword>
<dbReference type="PANTHER" id="PTHR10157">
    <property type="entry name" value="DOPAMINE BETA HYDROXYLASE RELATED"/>
    <property type="match status" value="1"/>
</dbReference>
<dbReference type="Gene3D" id="2.60.120.230">
    <property type="match status" value="1"/>
</dbReference>
<dbReference type="PROSITE" id="PS50836">
    <property type="entry name" value="DOMON"/>
    <property type="match status" value="1"/>
</dbReference>
<accession>A0A7S1YDW0</accession>
<dbReference type="SMART" id="SM00664">
    <property type="entry name" value="DoH"/>
    <property type="match status" value="1"/>
</dbReference>
<dbReference type="InterPro" id="IPR024548">
    <property type="entry name" value="Cu2_monoox_C"/>
</dbReference>
<evidence type="ECO:0000256" key="1">
    <source>
        <dbReference type="ARBA" id="ARBA00023157"/>
    </source>
</evidence>
<dbReference type="CDD" id="cd09631">
    <property type="entry name" value="DOMON_DOH"/>
    <property type="match status" value="1"/>
</dbReference>
<dbReference type="GO" id="GO:0005507">
    <property type="term" value="F:copper ion binding"/>
    <property type="evidence" value="ECO:0007669"/>
    <property type="project" value="InterPro"/>
</dbReference>
<dbReference type="Gene3D" id="2.60.120.310">
    <property type="entry name" value="Copper type II, ascorbate-dependent monooxygenase, N-terminal domain"/>
    <property type="match status" value="1"/>
</dbReference>
<dbReference type="AlphaFoldDB" id="A0A7S1YDW0"/>
<gene>
    <name evidence="3" type="ORF">SSP0437_LOCUS6118</name>
</gene>
<dbReference type="InterPro" id="IPR005018">
    <property type="entry name" value="DOMON_domain"/>
</dbReference>
<evidence type="ECO:0000259" key="2">
    <source>
        <dbReference type="PROSITE" id="PS50836"/>
    </source>
</evidence>
<dbReference type="GO" id="GO:0004500">
    <property type="term" value="F:dopamine beta-monooxygenase activity"/>
    <property type="evidence" value="ECO:0007669"/>
    <property type="project" value="InterPro"/>
</dbReference>
<dbReference type="InterPro" id="IPR000945">
    <property type="entry name" value="DBH-like"/>
</dbReference>
<protein>
    <recommendedName>
        <fullName evidence="2">DOMON domain-containing protein</fullName>
    </recommendedName>
</protein>
<dbReference type="InterPro" id="IPR008977">
    <property type="entry name" value="PHM/PNGase_F_dom_sf"/>
</dbReference>
<dbReference type="EMBL" id="HBGL01007921">
    <property type="protein sequence ID" value="CAD9296822.1"/>
    <property type="molecule type" value="Transcribed_RNA"/>
</dbReference>
<name>A0A7S1YDW0_9EUKA</name>
<dbReference type="Pfam" id="PF03712">
    <property type="entry name" value="Cu2_monoox_C"/>
    <property type="match status" value="1"/>
</dbReference>
<sequence length="539" mass="58849">MYLAILWAVCPAQSLDHSASLTESFNLSWSILGRGSPSASITVGFTVRDAGWFGFGIGEPTSGSMAGADMLIVQVDRVAGRVTLSDRFADGFVLPSVDNCADWSVVTATIDDDEVYVEATRLLDTGDSQDRVIRLGEPERVLYAWGSSTEVQYHGSSNRGLDMIDFGGSWVDRIAQLRDDPTVVAIELRNEYTITDRETVYHTARFDPFDDGLLEPGVTYHIVATEHIVQEDTLANVHHFVSSLVPGNVSGGNGREVYPSTFHTWASGSSPMVTPDACGYRLGEDGYSSLEMETHYDNARKVNVGTVDRSGIRVYLTKDLRPHDCGVLSLGDPAIMLEYIEPTLPAGLLQSEFSCPSWCVPYNVTIFSSFLHMHDVGKRMWTDHVRNGETIGRIDQVDFWDEGMQSYQAVSVDVQAGDAFRTTCIHNSNGDVRWGIASSDEMCIHFLSYYPHHADFEYCGLYVCGEQSGNATLDNDVPAFGVATPGRTCPDATLTFTVPDGDAPTTDSAEGPFYPLSAAASQQSTLVPLAALSVLIRAY</sequence>
<dbReference type="Gene3D" id="2.60.40.1210">
    <property type="entry name" value="Cellobiose dehydrogenase, cytochrome domain"/>
    <property type="match status" value="1"/>
</dbReference>
<dbReference type="SUPFAM" id="SSF49742">
    <property type="entry name" value="PHM/PNGase F"/>
    <property type="match status" value="2"/>
</dbReference>
<proteinExistence type="predicted"/>
<dbReference type="InterPro" id="IPR036939">
    <property type="entry name" value="Cu2_ascorb_mOase_N_sf"/>
</dbReference>
<evidence type="ECO:0000313" key="3">
    <source>
        <dbReference type="EMBL" id="CAD9296822.1"/>
    </source>
</evidence>
<feature type="domain" description="DOMON" evidence="2">
    <location>
        <begin position="23"/>
        <end position="146"/>
    </location>
</feature>
<reference evidence="3" key="1">
    <citation type="submission" date="2021-01" db="EMBL/GenBank/DDBJ databases">
        <authorList>
            <person name="Corre E."/>
            <person name="Pelletier E."/>
            <person name="Niang G."/>
            <person name="Scheremetjew M."/>
            <person name="Finn R."/>
            <person name="Kale V."/>
            <person name="Holt S."/>
            <person name="Cochrane G."/>
            <person name="Meng A."/>
            <person name="Brown T."/>
            <person name="Cohen L."/>
        </authorList>
    </citation>
    <scope>NUCLEOTIDE SEQUENCE</scope>
    <source>
        <strain evidence="3">ATCC 50979</strain>
    </source>
</reference>
<dbReference type="SUPFAM" id="SSF49344">
    <property type="entry name" value="CBD9-like"/>
    <property type="match status" value="1"/>
</dbReference>
<dbReference type="Pfam" id="PF03351">
    <property type="entry name" value="DOMON"/>
    <property type="match status" value="1"/>
</dbReference>